<evidence type="ECO:0000313" key="2">
    <source>
        <dbReference type="Proteomes" id="UP000184499"/>
    </source>
</evidence>
<sequence length="50" mass="5799">MLHRLSFVALSYARPGYRDDLYRAHRDDLQSLYPVFSGLMHDLACEPVSD</sequence>
<keyword evidence="2" id="KW-1185">Reference proteome</keyword>
<dbReference type="GeneID" id="93570048"/>
<dbReference type="OrthoDB" id="10370866at2759"/>
<organism evidence="1 2">
    <name type="scientific">Aspergillus brasiliensis (strain CBS 101740 / IMI 381727 / IBT 21946)</name>
    <dbReference type="NCBI Taxonomy" id="767769"/>
    <lineage>
        <taxon>Eukaryota</taxon>
        <taxon>Fungi</taxon>
        <taxon>Dikarya</taxon>
        <taxon>Ascomycota</taxon>
        <taxon>Pezizomycotina</taxon>
        <taxon>Eurotiomycetes</taxon>
        <taxon>Eurotiomycetidae</taxon>
        <taxon>Eurotiales</taxon>
        <taxon>Aspergillaceae</taxon>
        <taxon>Aspergillus</taxon>
        <taxon>Aspergillus subgen. Circumdati</taxon>
    </lineage>
</organism>
<protein>
    <submittedName>
        <fullName evidence="1">Uncharacterized protein</fullName>
    </submittedName>
</protein>
<dbReference type="VEuPathDB" id="FungiDB:ASPBRDRAFT_123005"/>
<gene>
    <name evidence="1" type="ORF">ASPBRDRAFT_123005</name>
</gene>
<dbReference type="EMBL" id="KV878683">
    <property type="protein sequence ID" value="OJJ73045.1"/>
    <property type="molecule type" value="Genomic_DNA"/>
</dbReference>
<dbReference type="RefSeq" id="XP_067480293.1">
    <property type="nucleotide sequence ID" value="XM_067617560.1"/>
</dbReference>
<evidence type="ECO:0000313" key="1">
    <source>
        <dbReference type="EMBL" id="OJJ73045.1"/>
    </source>
</evidence>
<reference evidence="2" key="1">
    <citation type="journal article" date="2017" name="Genome Biol.">
        <title>Comparative genomics reveals high biological diversity and specific adaptations in the industrially and medically important fungal genus Aspergillus.</title>
        <authorList>
            <person name="de Vries R.P."/>
            <person name="Riley R."/>
            <person name="Wiebenga A."/>
            <person name="Aguilar-Osorio G."/>
            <person name="Amillis S."/>
            <person name="Uchima C.A."/>
            <person name="Anderluh G."/>
            <person name="Asadollahi M."/>
            <person name="Askin M."/>
            <person name="Barry K."/>
            <person name="Battaglia E."/>
            <person name="Bayram O."/>
            <person name="Benocci T."/>
            <person name="Braus-Stromeyer S.A."/>
            <person name="Caldana C."/>
            <person name="Canovas D."/>
            <person name="Cerqueira G.C."/>
            <person name="Chen F."/>
            <person name="Chen W."/>
            <person name="Choi C."/>
            <person name="Clum A."/>
            <person name="Dos Santos R.A."/>
            <person name="Damasio A.R."/>
            <person name="Diallinas G."/>
            <person name="Emri T."/>
            <person name="Fekete E."/>
            <person name="Flipphi M."/>
            <person name="Freyberg S."/>
            <person name="Gallo A."/>
            <person name="Gournas C."/>
            <person name="Habgood R."/>
            <person name="Hainaut M."/>
            <person name="Harispe M.L."/>
            <person name="Henrissat B."/>
            <person name="Hilden K.S."/>
            <person name="Hope R."/>
            <person name="Hossain A."/>
            <person name="Karabika E."/>
            <person name="Karaffa L."/>
            <person name="Karanyi Z."/>
            <person name="Krasevec N."/>
            <person name="Kuo A."/>
            <person name="Kusch H."/>
            <person name="LaButti K."/>
            <person name="Lagendijk E.L."/>
            <person name="Lapidus A."/>
            <person name="Levasseur A."/>
            <person name="Lindquist E."/>
            <person name="Lipzen A."/>
            <person name="Logrieco A.F."/>
            <person name="MacCabe A."/>
            <person name="Maekelae M.R."/>
            <person name="Malavazi I."/>
            <person name="Melin P."/>
            <person name="Meyer V."/>
            <person name="Mielnichuk N."/>
            <person name="Miskei M."/>
            <person name="Molnar A.P."/>
            <person name="Mule G."/>
            <person name="Ngan C.Y."/>
            <person name="Orejas M."/>
            <person name="Orosz E."/>
            <person name="Ouedraogo J.P."/>
            <person name="Overkamp K.M."/>
            <person name="Park H.-S."/>
            <person name="Perrone G."/>
            <person name="Piumi F."/>
            <person name="Punt P.J."/>
            <person name="Ram A.F."/>
            <person name="Ramon A."/>
            <person name="Rauscher S."/>
            <person name="Record E."/>
            <person name="Riano-Pachon D.M."/>
            <person name="Robert V."/>
            <person name="Roehrig J."/>
            <person name="Ruller R."/>
            <person name="Salamov A."/>
            <person name="Salih N.S."/>
            <person name="Samson R.A."/>
            <person name="Sandor E."/>
            <person name="Sanguinetti M."/>
            <person name="Schuetze T."/>
            <person name="Sepcic K."/>
            <person name="Shelest E."/>
            <person name="Sherlock G."/>
            <person name="Sophianopoulou V."/>
            <person name="Squina F.M."/>
            <person name="Sun H."/>
            <person name="Susca A."/>
            <person name="Todd R.B."/>
            <person name="Tsang A."/>
            <person name="Unkles S.E."/>
            <person name="van de Wiele N."/>
            <person name="van Rossen-Uffink D."/>
            <person name="Oliveira J.V."/>
            <person name="Vesth T.C."/>
            <person name="Visser J."/>
            <person name="Yu J.-H."/>
            <person name="Zhou M."/>
            <person name="Andersen M.R."/>
            <person name="Archer D.B."/>
            <person name="Baker S.E."/>
            <person name="Benoit I."/>
            <person name="Brakhage A.A."/>
            <person name="Braus G.H."/>
            <person name="Fischer R."/>
            <person name="Frisvad J.C."/>
            <person name="Goldman G.H."/>
            <person name="Houbraken J."/>
            <person name="Oakley B."/>
            <person name="Pocsi I."/>
            <person name="Scazzocchio C."/>
            <person name="Seiboth B."/>
            <person name="vanKuyk P.A."/>
            <person name="Wortman J."/>
            <person name="Dyer P.S."/>
            <person name="Grigoriev I.V."/>
        </authorList>
    </citation>
    <scope>NUCLEOTIDE SEQUENCE [LARGE SCALE GENOMIC DNA]</scope>
    <source>
        <strain evidence="2">CBS 101740 / IMI 381727 / IBT 21946</strain>
    </source>
</reference>
<dbReference type="Proteomes" id="UP000184499">
    <property type="component" value="Unassembled WGS sequence"/>
</dbReference>
<name>A0A1L9UMW5_ASPBC</name>
<proteinExistence type="predicted"/>
<dbReference type="AlphaFoldDB" id="A0A1L9UMW5"/>
<accession>A0A1L9UMW5</accession>